<feature type="transmembrane region" description="Helical" evidence="6">
    <location>
        <begin position="28"/>
        <end position="47"/>
    </location>
</feature>
<dbReference type="PATRIC" id="fig|75906.3.peg.579"/>
<keyword evidence="5 6" id="KW-0472">Membrane</keyword>
<keyword evidence="8" id="KW-1185">Reference proteome</keyword>
<dbReference type="NCBIfam" id="TIGR02210">
    <property type="entry name" value="rodA_shape"/>
    <property type="match status" value="1"/>
</dbReference>
<dbReference type="PANTHER" id="PTHR30474">
    <property type="entry name" value="CELL CYCLE PROTEIN"/>
    <property type="match status" value="1"/>
</dbReference>
<dbReference type="InterPro" id="IPR011923">
    <property type="entry name" value="RodA/MrdB"/>
</dbReference>
<dbReference type="GO" id="GO:0051301">
    <property type="term" value="P:cell division"/>
    <property type="evidence" value="ECO:0007669"/>
    <property type="project" value="InterPro"/>
</dbReference>
<dbReference type="GO" id="GO:0032153">
    <property type="term" value="C:cell division site"/>
    <property type="evidence" value="ECO:0007669"/>
    <property type="project" value="TreeGrafter"/>
</dbReference>
<dbReference type="AlphaFoldDB" id="W0DBD1"/>
<dbReference type="HOGENOM" id="CLU_029243_2_2_0"/>
<comment type="subcellular location">
    <subcellularLocation>
        <location evidence="1">Membrane</location>
        <topology evidence="1">Multi-pass membrane protein</topology>
    </subcellularLocation>
</comment>
<dbReference type="Pfam" id="PF01098">
    <property type="entry name" value="FTSW_RODA_SPOVE"/>
    <property type="match status" value="1"/>
</dbReference>
<evidence type="ECO:0000256" key="2">
    <source>
        <dbReference type="ARBA" id="ARBA00022692"/>
    </source>
</evidence>
<feature type="transmembrane region" description="Helical" evidence="6">
    <location>
        <begin position="166"/>
        <end position="184"/>
    </location>
</feature>
<evidence type="ECO:0000313" key="8">
    <source>
        <dbReference type="Proteomes" id="UP000018914"/>
    </source>
</evidence>
<dbReference type="GO" id="GO:0008360">
    <property type="term" value="P:regulation of cell shape"/>
    <property type="evidence" value="ECO:0007669"/>
    <property type="project" value="UniProtKB-KW"/>
</dbReference>
<accession>W0DBD1</accession>
<organism evidence="8">
    <name type="scientific">Thermocrinis ruber</name>
    <dbReference type="NCBI Taxonomy" id="75906"/>
    <lineage>
        <taxon>Bacteria</taxon>
        <taxon>Pseudomonadati</taxon>
        <taxon>Aquificota</taxon>
        <taxon>Aquificia</taxon>
        <taxon>Aquificales</taxon>
        <taxon>Aquificaceae</taxon>
        <taxon>Thermocrinis</taxon>
    </lineage>
</organism>
<evidence type="ECO:0000256" key="6">
    <source>
        <dbReference type="SAM" id="Phobius"/>
    </source>
</evidence>
<feature type="transmembrane region" description="Helical" evidence="6">
    <location>
        <begin position="285"/>
        <end position="307"/>
    </location>
</feature>
<evidence type="ECO:0000256" key="3">
    <source>
        <dbReference type="ARBA" id="ARBA00022960"/>
    </source>
</evidence>
<gene>
    <name evidence="7" type="ORF">THERU_02965</name>
</gene>
<name>W0DBD1_9AQUI</name>
<sequence>MLLCMLFISVVGLLGVYSATYSGQTSTLFFKQLFYVVFGWFIILLLSRFNFRTLLEYAPVVYGLNLFLLVLVPIVGKTVYGAKRWIDLGPVHIQPSEFMKYSLLLLSAYAFSRISSLKSREFFILLLAFLIPSALVLKQPDLGTAITYFFILFSALFFFGLKLRYFIGFFVLLLLLSPLLWHFLKDYQKKRILAVLDPYEDYLGSGYQLIQSVIAIGSGGLFGKGFLKGTQSHLLFLPEKHTDFIFSVIAEEMGFFVSFLLITAFFVMAWKFLSYIPRADIKEEVLFLGVFSTFLIFEVFVNFAMTMGFMPVVGIPLPFVSYGGSSALTFSLMVGTALSIVKELRQKPIRFSND</sequence>
<dbReference type="Proteomes" id="UP000018914">
    <property type="component" value="Chromosome"/>
</dbReference>
<feature type="transmembrane region" description="Helical" evidence="6">
    <location>
        <begin position="54"/>
        <end position="75"/>
    </location>
</feature>
<dbReference type="GO" id="GO:0015648">
    <property type="term" value="F:lipid-linked peptidoglycan transporter activity"/>
    <property type="evidence" value="ECO:0007669"/>
    <property type="project" value="TreeGrafter"/>
</dbReference>
<reference evidence="7 8" key="1">
    <citation type="submission" date="2013-12" db="EMBL/GenBank/DDBJ databases">
        <authorList>
            <consortium name="DOE Joint Genome Institute"/>
            <person name="Eisen J."/>
            <person name="Huntemann M."/>
            <person name="Han J."/>
            <person name="Chen A."/>
            <person name="Kyrpides N."/>
            <person name="Mavromatis K."/>
            <person name="Markowitz V."/>
            <person name="Palaniappan K."/>
            <person name="Ivanova N."/>
            <person name="Schaumberg A."/>
            <person name="Pati A."/>
            <person name="Liolios K."/>
            <person name="Nordberg H.P."/>
            <person name="Cantor M.N."/>
            <person name="Hua S.X."/>
            <person name="Woyke T."/>
        </authorList>
    </citation>
    <scope>NUCLEOTIDE SEQUENCE [LARGE SCALE GENOMIC DNA]</scope>
    <source>
        <strain evidence="7 8">DSM 23557</strain>
    </source>
</reference>
<evidence type="ECO:0000256" key="4">
    <source>
        <dbReference type="ARBA" id="ARBA00022989"/>
    </source>
</evidence>
<dbReference type="GO" id="GO:0005886">
    <property type="term" value="C:plasma membrane"/>
    <property type="evidence" value="ECO:0007669"/>
    <property type="project" value="TreeGrafter"/>
</dbReference>
<evidence type="ECO:0000313" key="7">
    <source>
        <dbReference type="EMBL" id="AHE95814.1"/>
    </source>
</evidence>
<dbReference type="KEGG" id="trd:THERU_02965"/>
<feature type="transmembrane region" description="Helical" evidence="6">
    <location>
        <begin position="122"/>
        <end position="139"/>
    </location>
</feature>
<dbReference type="eggNOG" id="COG0772">
    <property type="taxonomic scope" value="Bacteria"/>
</dbReference>
<dbReference type="EMBL" id="CP007028">
    <property type="protein sequence ID" value="AHE95814.1"/>
    <property type="molecule type" value="Genomic_DNA"/>
</dbReference>
<dbReference type="STRING" id="75906.THERU_02965"/>
<keyword evidence="2 6" id="KW-0812">Transmembrane</keyword>
<feature type="transmembrane region" description="Helical" evidence="6">
    <location>
        <begin position="253"/>
        <end position="273"/>
    </location>
</feature>
<feature type="transmembrane region" description="Helical" evidence="6">
    <location>
        <begin position="145"/>
        <end position="161"/>
    </location>
</feature>
<feature type="transmembrane region" description="Helical" evidence="6">
    <location>
        <begin position="319"/>
        <end position="341"/>
    </location>
</feature>
<protein>
    <submittedName>
        <fullName evidence="7">Rod shape-determining protein RodA</fullName>
    </submittedName>
</protein>
<evidence type="ECO:0000256" key="5">
    <source>
        <dbReference type="ARBA" id="ARBA00023136"/>
    </source>
</evidence>
<dbReference type="PANTHER" id="PTHR30474:SF1">
    <property type="entry name" value="PEPTIDOGLYCAN GLYCOSYLTRANSFERASE MRDB"/>
    <property type="match status" value="1"/>
</dbReference>
<dbReference type="InterPro" id="IPR001182">
    <property type="entry name" value="FtsW/RodA"/>
</dbReference>
<keyword evidence="3" id="KW-0133">Cell shape</keyword>
<evidence type="ECO:0000256" key="1">
    <source>
        <dbReference type="ARBA" id="ARBA00004141"/>
    </source>
</evidence>
<proteinExistence type="predicted"/>
<keyword evidence="4 6" id="KW-1133">Transmembrane helix</keyword>